<dbReference type="EMBL" id="VHSH01000008">
    <property type="protein sequence ID" value="TQV76219.1"/>
    <property type="molecule type" value="Genomic_DNA"/>
</dbReference>
<evidence type="ECO:0000259" key="7">
    <source>
        <dbReference type="Pfam" id="PF09349"/>
    </source>
</evidence>
<evidence type="ECO:0000256" key="4">
    <source>
        <dbReference type="ARBA" id="ARBA00022631"/>
    </source>
</evidence>
<dbReference type="UniPathway" id="UPA00394">
    <property type="reaction ID" value="UER00652"/>
</dbReference>
<keyword evidence="9" id="KW-1185">Reference proteome</keyword>
<dbReference type="GO" id="GO:0019628">
    <property type="term" value="P:urate catabolic process"/>
    <property type="evidence" value="ECO:0007669"/>
    <property type="project" value="UniProtKB-UniPathway"/>
</dbReference>
<dbReference type="PANTHER" id="PTHR43466">
    <property type="entry name" value="2-OXO-4-HYDROXY-4-CARBOXY-5-UREIDOIMIDAZOLINE DECARBOXYLASE-RELATED"/>
    <property type="match status" value="1"/>
</dbReference>
<evidence type="ECO:0000313" key="8">
    <source>
        <dbReference type="EMBL" id="TQV76219.1"/>
    </source>
</evidence>
<evidence type="ECO:0000256" key="3">
    <source>
        <dbReference type="ARBA" id="ARBA00012257"/>
    </source>
</evidence>
<proteinExistence type="predicted"/>
<evidence type="ECO:0000256" key="5">
    <source>
        <dbReference type="ARBA" id="ARBA00022793"/>
    </source>
</evidence>
<reference evidence="8 9" key="1">
    <citation type="submission" date="2019-06" db="EMBL/GenBank/DDBJ databases">
        <title>Whole genome sequence for Rhodospirillaceae sp. R148.</title>
        <authorList>
            <person name="Wang G."/>
        </authorList>
    </citation>
    <scope>NUCLEOTIDE SEQUENCE [LARGE SCALE GENOMIC DNA]</scope>
    <source>
        <strain evidence="8 9">R148</strain>
    </source>
</reference>
<name>A0A545TG72_9PROT</name>
<dbReference type="RefSeq" id="WP_142898482.1">
    <property type="nucleotide sequence ID" value="NZ_ML660059.1"/>
</dbReference>
<accession>A0A545TG72</accession>
<feature type="domain" description="Oxo-4-hydroxy-4-carboxy-5-ureidoimidazoline decarboxylase" evidence="7">
    <location>
        <begin position="12"/>
        <end position="170"/>
    </location>
</feature>
<dbReference type="GO" id="GO:0006144">
    <property type="term" value="P:purine nucleobase metabolic process"/>
    <property type="evidence" value="ECO:0007669"/>
    <property type="project" value="UniProtKB-KW"/>
</dbReference>
<dbReference type="SUPFAM" id="SSF158694">
    <property type="entry name" value="UraD-Like"/>
    <property type="match status" value="1"/>
</dbReference>
<comment type="caution">
    <text evidence="8">The sequence shown here is derived from an EMBL/GenBank/DDBJ whole genome shotgun (WGS) entry which is preliminary data.</text>
</comment>
<keyword evidence="5" id="KW-0210">Decarboxylase</keyword>
<dbReference type="EC" id="4.1.1.97" evidence="3"/>
<evidence type="ECO:0000256" key="6">
    <source>
        <dbReference type="ARBA" id="ARBA00023239"/>
    </source>
</evidence>
<gene>
    <name evidence="8" type="primary">uraD</name>
    <name evidence="8" type="ORF">FKG95_21530</name>
</gene>
<dbReference type="NCBIfam" id="TIGR03164">
    <property type="entry name" value="UHCUDC"/>
    <property type="match status" value="1"/>
</dbReference>
<dbReference type="Proteomes" id="UP000315252">
    <property type="component" value="Unassembled WGS sequence"/>
</dbReference>
<keyword evidence="6 8" id="KW-0456">Lyase</keyword>
<dbReference type="GO" id="GO:0000255">
    <property type="term" value="P:allantoin metabolic process"/>
    <property type="evidence" value="ECO:0007669"/>
    <property type="project" value="InterPro"/>
</dbReference>
<dbReference type="InterPro" id="IPR017580">
    <property type="entry name" value="OHCU_decarboxylase-1"/>
</dbReference>
<dbReference type="Gene3D" id="1.10.3330.10">
    <property type="entry name" value="Oxo-4-hydroxy-4-carboxy-5-ureidoimidazoline decarboxylase"/>
    <property type="match status" value="1"/>
</dbReference>
<sequence length="174" mass="19105">MNAPPQTSLPSEMTQDAFVAQFGGVFEHSRWIAERAYPGLADEDCDSAEGLHRLLCSVFQTASDAEKRGVLTAHPDLAGRLALAGHLTGESTKEQASAGLDSLSESELQVFTELNDRYTSKFHFPFIMAVKGRNKDEILAAFKSRVENNAETEFTTACGQVERIALLRLKDMLP</sequence>
<evidence type="ECO:0000313" key="9">
    <source>
        <dbReference type="Proteomes" id="UP000315252"/>
    </source>
</evidence>
<dbReference type="AlphaFoldDB" id="A0A545TG72"/>
<comment type="catalytic activity">
    <reaction evidence="1">
        <text>5-hydroxy-2-oxo-4-ureido-2,5-dihydro-1H-imidazole-5-carboxylate + H(+) = (S)-allantoin + CO2</text>
        <dbReference type="Rhea" id="RHEA:26301"/>
        <dbReference type="ChEBI" id="CHEBI:15378"/>
        <dbReference type="ChEBI" id="CHEBI:15678"/>
        <dbReference type="ChEBI" id="CHEBI:16526"/>
        <dbReference type="ChEBI" id="CHEBI:58639"/>
        <dbReference type="EC" id="4.1.1.97"/>
    </reaction>
</comment>
<comment type="pathway">
    <text evidence="2">Purine metabolism; urate degradation; (S)-allantoin from urate: step 3/3.</text>
</comment>
<dbReference type="InterPro" id="IPR018020">
    <property type="entry name" value="OHCU_decarboxylase"/>
</dbReference>
<evidence type="ECO:0000256" key="1">
    <source>
        <dbReference type="ARBA" id="ARBA00001163"/>
    </source>
</evidence>
<dbReference type="PANTHER" id="PTHR43466:SF1">
    <property type="entry name" value="2-OXO-4-HYDROXY-4-CARBOXY-5-UREIDOIMIDAZOLINE DECARBOXYLASE-RELATED"/>
    <property type="match status" value="1"/>
</dbReference>
<dbReference type="GO" id="GO:0051997">
    <property type="term" value="F:2-oxo-4-hydroxy-4-carboxy-5-ureidoimidazoline decarboxylase activity"/>
    <property type="evidence" value="ECO:0007669"/>
    <property type="project" value="UniProtKB-EC"/>
</dbReference>
<dbReference type="OrthoDB" id="9800909at2"/>
<dbReference type="InterPro" id="IPR036778">
    <property type="entry name" value="OHCU_decarboxylase_sf"/>
</dbReference>
<protein>
    <recommendedName>
        <fullName evidence="3">2-oxo-4-hydroxy-4-carboxy-5-ureidoimidazoline decarboxylase</fullName>
        <ecNumber evidence="3">4.1.1.97</ecNumber>
    </recommendedName>
</protein>
<organism evidence="8 9">
    <name type="scientific">Denitrobaculum tricleocarpae</name>
    <dbReference type="NCBI Taxonomy" id="2591009"/>
    <lineage>
        <taxon>Bacteria</taxon>
        <taxon>Pseudomonadati</taxon>
        <taxon>Pseudomonadota</taxon>
        <taxon>Alphaproteobacteria</taxon>
        <taxon>Rhodospirillales</taxon>
        <taxon>Rhodospirillaceae</taxon>
        <taxon>Denitrobaculum</taxon>
    </lineage>
</organism>
<evidence type="ECO:0000256" key="2">
    <source>
        <dbReference type="ARBA" id="ARBA00004754"/>
    </source>
</evidence>
<keyword evidence="4" id="KW-0659">Purine metabolism</keyword>
<dbReference type="Pfam" id="PF09349">
    <property type="entry name" value="OHCU_decarbox"/>
    <property type="match status" value="1"/>
</dbReference>